<dbReference type="EMBL" id="AOMB01000005">
    <property type="protein sequence ID" value="EMA41428.1"/>
    <property type="molecule type" value="Genomic_DNA"/>
</dbReference>
<evidence type="ECO:0000313" key="2">
    <source>
        <dbReference type="Proteomes" id="UP000011566"/>
    </source>
</evidence>
<evidence type="ECO:0000313" key="1">
    <source>
        <dbReference type="EMBL" id="EMA41428.1"/>
    </source>
</evidence>
<organism evidence="1 2">
    <name type="scientific">Halococcus hamelinensis 100A6</name>
    <dbReference type="NCBI Taxonomy" id="1132509"/>
    <lineage>
        <taxon>Archaea</taxon>
        <taxon>Methanobacteriati</taxon>
        <taxon>Methanobacteriota</taxon>
        <taxon>Stenosarchaea group</taxon>
        <taxon>Halobacteria</taxon>
        <taxon>Halobacteriales</taxon>
        <taxon>Halococcaceae</taxon>
        <taxon>Halococcus</taxon>
    </lineage>
</organism>
<proteinExistence type="predicted"/>
<reference evidence="1 2" key="1">
    <citation type="journal article" date="2014" name="PLoS Genet.">
        <title>Phylogenetically driven sequencing of extremely halophilic archaea reveals strategies for static and dynamic osmo-response.</title>
        <authorList>
            <person name="Becker E.A."/>
            <person name="Seitzer P.M."/>
            <person name="Tritt A."/>
            <person name="Larsen D."/>
            <person name="Krusor M."/>
            <person name="Yao A.I."/>
            <person name="Wu D."/>
            <person name="Madern D."/>
            <person name="Eisen J.A."/>
            <person name="Darling A.E."/>
            <person name="Facciotti M.T."/>
        </authorList>
    </citation>
    <scope>NUCLEOTIDE SEQUENCE [LARGE SCALE GENOMIC DNA]</scope>
    <source>
        <strain evidence="1 2">100A6</strain>
    </source>
</reference>
<name>M0M7T3_9EURY</name>
<gene>
    <name evidence="1" type="ORF">C447_01200</name>
</gene>
<dbReference type="Proteomes" id="UP000011566">
    <property type="component" value="Unassembled WGS sequence"/>
</dbReference>
<comment type="caution">
    <text evidence="1">The sequence shown here is derived from an EMBL/GenBank/DDBJ whole genome shotgun (WGS) entry which is preliminary data.</text>
</comment>
<dbReference type="AlphaFoldDB" id="M0M7T3"/>
<sequence length="73" mass="8665">MLYLRHQYATCTNVVFLKSMIQPASKNELTTRRNHWIILTHIYQISKRNPMISGYLLKRWNNTCINSKTIPSL</sequence>
<protein>
    <submittedName>
        <fullName evidence="1">Uncharacterized protein</fullName>
    </submittedName>
</protein>
<accession>M0M7T3</accession>
<keyword evidence="2" id="KW-1185">Reference proteome</keyword>